<sequence length="76" mass="8338">MTAGILLRWLGGRGFLCVHSGERPLTFRGKSLPDPRLPRRRFAVISFAVHTTSQYKVNGRVAVLPDSFATSLAPSV</sequence>
<dbReference type="EMBL" id="KQ947404">
    <property type="protein sequence ID" value="KUJ23733.1"/>
    <property type="molecule type" value="Genomic_DNA"/>
</dbReference>
<reference evidence="1 2" key="1">
    <citation type="submission" date="2015-10" db="EMBL/GenBank/DDBJ databases">
        <title>Full genome of DAOMC 229536 Phialocephala scopiformis, a fungal endophyte of spruce producing the potent anti-insectan compound rugulosin.</title>
        <authorList>
            <consortium name="DOE Joint Genome Institute"/>
            <person name="Walker A.K."/>
            <person name="Frasz S.L."/>
            <person name="Seifert K.A."/>
            <person name="Miller J.D."/>
            <person name="Mondo S.J."/>
            <person name="Labutti K."/>
            <person name="Lipzen A."/>
            <person name="Dockter R."/>
            <person name="Kennedy M."/>
            <person name="Grigoriev I.V."/>
            <person name="Spatafora J.W."/>
        </authorList>
    </citation>
    <scope>NUCLEOTIDE SEQUENCE [LARGE SCALE GENOMIC DNA]</scope>
    <source>
        <strain evidence="1 2">CBS 120377</strain>
    </source>
</reference>
<keyword evidence="2" id="KW-1185">Reference proteome</keyword>
<dbReference type="InParanoid" id="A0A194XU47"/>
<evidence type="ECO:0000313" key="1">
    <source>
        <dbReference type="EMBL" id="KUJ23733.1"/>
    </source>
</evidence>
<name>A0A194XU47_MOLSC</name>
<dbReference type="KEGG" id="psco:LY89DRAFT_1682"/>
<evidence type="ECO:0000313" key="2">
    <source>
        <dbReference type="Proteomes" id="UP000070700"/>
    </source>
</evidence>
<protein>
    <submittedName>
        <fullName evidence="1">Uncharacterized protein</fullName>
    </submittedName>
</protein>
<dbReference type="AlphaFoldDB" id="A0A194XU47"/>
<dbReference type="RefSeq" id="XP_018078088.1">
    <property type="nucleotide sequence ID" value="XM_018205551.1"/>
</dbReference>
<accession>A0A194XU47</accession>
<dbReference type="Proteomes" id="UP000070700">
    <property type="component" value="Unassembled WGS sequence"/>
</dbReference>
<gene>
    <name evidence="1" type="ORF">LY89DRAFT_1682</name>
</gene>
<dbReference type="GeneID" id="28815277"/>
<proteinExistence type="predicted"/>
<organism evidence="1 2">
    <name type="scientific">Mollisia scopiformis</name>
    <name type="common">Conifer needle endophyte fungus</name>
    <name type="synonym">Phialocephala scopiformis</name>
    <dbReference type="NCBI Taxonomy" id="149040"/>
    <lineage>
        <taxon>Eukaryota</taxon>
        <taxon>Fungi</taxon>
        <taxon>Dikarya</taxon>
        <taxon>Ascomycota</taxon>
        <taxon>Pezizomycotina</taxon>
        <taxon>Leotiomycetes</taxon>
        <taxon>Helotiales</taxon>
        <taxon>Mollisiaceae</taxon>
        <taxon>Mollisia</taxon>
    </lineage>
</organism>